<proteinExistence type="inferred from homology"/>
<comment type="caution">
    <text evidence="11">The sequence shown here is derived from an EMBL/GenBank/DDBJ whole genome shotgun (WGS) entry which is preliminary data.</text>
</comment>
<dbReference type="HAMAP" id="MF_00454">
    <property type="entry name" value="FluC"/>
    <property type="match status" value="1"/>
</dbReference>
<reference evidence="11 12" key="1">
    <citation type="submission" date="2019-10" db="EMBL/GenBank/DDBJ databases">
        <title>Draft Genome Assembly of Rhodococcus zopfii DSM44189.</title>
        <authorList>
            <person name="Sutton J.M."/>
            <person name="Akob D.M."/>
            <person name="Bushman T.J."/>
        </authorList>
    </citation>
    <scope>NUCLEOTIDE SEQUENCE [LARGE SCALE GENOMIC DNA]</scope>
    <source>
        <strain evidence="11 12">DSM 44189</strain>
    </source>
</reference>
<organism evidence="11 12">
    <name type="scientific">Rhodococcus zopfii</name>
    <dbReference type="NCBI Taxonomy" id="43772"/>
    <lineage>
        <taxon>Bacteria</taxon>
        <taxon>Bacillati</taxon>
        <taxon>Actinomycetota</taxon>
        <taxon>Actinomycetes</taxon>
        <taxon>Mycobacteriales</taxon>
        <taxon>Nocardiaceae</taxon>
        <taxon>Rhodococcus</taxon>
    </lineage>
</organism>
<feature type="binding site" evidence="10">
    <location>
        <position position="67"/>
    </location>
    <ligand>
        <name>Na(+)</name>
        <dbReference type="ChEBI" id="CHEBI:29101"/>
        <note>structural</note>
    </ligand>
</feature>
<evidence type="ECO:0000256" key="7">
    <source>
        <dbReference type="ARBA" id="ARBA00035120"/>
    </source>
</evidence>
<dbReference type="NCBIfam" id="NF010807">
    <property type="entry name" value="PRK14211.1"/>
    <property type="match status" value="1"/>
</dbReference>
<comment type="catalytic activity">
    <reaction evidence="8">
        <text>fluoride(in) = fluoride(out)</text>
        <dbReference type="Rhea" id="RHEA:76159"/>
        <dbReference type="ChEBI" id="CHEBI:17051"/>
    </reaction>
    <physiologicalReaction direction="left-to-right" evidence="8">
        <dbReference type="Rhea" id="RHEA:76160"/>
    </physiologicalReaction>
</comment>
<keyword evidence="10" id="KW-0479">Metal-binding</keyword>
<comment type="function">
    <text evidence="9 10">Fluoride-specific ion channel. Important for reducing fluoride concentration in the cell, thus reducing its toxicity.</text>
</comment>
<evidence type="ECO:0000313" key="12">
    <source>
        <dbReference type="Proteomes" id="UP001275440"/>
    </source>
</evidence>
<dbReference type="Pfam" id="PF02537">
    <property type="entry name" value="CRCB"/>
    <property type="match status" value="1"/>
</dbReference>
<keyword evidence="10" id="KW-0915">Sodium</keyword>
<dbReference type="Proteomes" id="UP001275440">
    <property type="component" value="Unassembled WGS sequence"/>
</dbReference>
<feature type="transmembrane region" description="Helical" evidence="10">
    <location>
        <begin position="89"/>
        <end position="110"/>
    </location>
</feature>
<evidence type="ECO:0000256" key="3">
    <source>
        <dbReference type="ARBA" id="ARBA00022692"/>
    </source>
</evidence>
<accession>A0ABU3WMV5</accession>
<dbReference type="PANTHER" id="PTHR28259:SF1">
    <property type="entry name" value="FLUORIDE EXPORT PROTEIN 1-RELATED"/>
    <property type="match status" value="1"/>
</dbReference>
<name>A0ABU3WMV5_9NOCA</name>
<keyword evidence="2 10" id="KW-1003">Cell membrane</keyword>
<keyword evidence="12" id="KW-1185">Reference proteome</keyword>
<comment type="activity regulation">
    <text evidence="10">Na(+) is not transported, but it plays an essential structural role and its presence is essential for fluoride channel function.</text>
</comment>
<comment type="subcellular location">
    <subcellularLocation>
        <location evidence="1 10">Cell membrane</location>
        <topology evidence="1 10">Multi-pass membrane protein</topology>
    </subcellularLocation>
</comment>
<dbReference type="NCBIfam" id="TIGR00494">
    <property type="entry name" value="crcB"/>
    <property type="match status" value="1"/>
</dbReference>
<comment type="similarity">
    <text evidence="7 10">Belongs to the fluoride channel Fluc/FEX (TC 1.A.43) family.</text>
</comment>
<feature type="binding site" evidence="10">
    <location>
        <position position="70"/>
    </location>
    <ligand>
        <name>Na(+)</name>
        <dbReference type="ChEBI" id="CHEBI:29101"/>
        <note>structural</note>
    </ligand>
</feature>
<dbReference type="PANTHER" id="PTHR28259">
    <property type="entry name" value="FLUORIDE EXPORT PROTEIN 1-RELATED"/>
    <property type="match status" value="1"/>
</dbReference>
<evidence type="ECO:0000256" key="6">
    <source>
        <dbReference type="ARBA" id="ARBA00023303"/>
    </source>
</evidence>
<keyword evidence="6 10" id="KW-0407">Ion channel</keyword>
<dbReference type="RefSeq" id="WP_072811699.1">
    <property type="nucleotide sequence ID" value="NZ_JAHWLX010000191.1"/>
</dbReference>
<evidence type="ECO:0000256" key="1">
    <source>
        <dbReference type="ARBA" id="ARBA00004651"/>
    </source>
</evidence>
<sequence>MTVLFVALGGGAGAVVRYLAGRHIRSYRSVPLATLAVNVFGCALLGVLSGPALSPELFALLGSGFCGGLTTYSTFAVEAVGLTRIRRPLTGIGYVVLSVVAGLAAAWVGYTLTA</sequence>
<keyword evidence="3 10" id="KW-0812">Transmembrane</keyword>
<keyword evidence="10" id="KW-0406">Ion transport</keyword>
<dbReference type="EMBL" id="WBMO01000001">
    <property type="protein sequence ID" value="MDV2474964.1"/>
    <property type="molecule type" value="Genomic_DNA"/>
</dbReference>
<keyword evidence="4 10" id="KW-1133">Transmembrane helix</keyword>
<keyword evidence="5 10" id="KW-0472">Membrane</keyword>
<dbReference type="InterPro" id="IPR003691">
    <property type="entry name" value="FluC"/>
</dbReference>
<evidence type="ECO:0000256" key="10">
    <source>
        <dbReference type="HAMAP-Rule" id="MF_00454"/>
    </source>
</evidence>
<protein>
    <recommendedName>
        <fullName evidence="10">Fluoride-specific ion channel FluC</fullName>
    </recommendedName>
</protein>
<gene>
    <name evidence="10 11" type="primary">crcB</name>
    <name evidence="10" type="synonym">fluC</name>
    <name evidence="11" type="ORF">F8M49_05140</name>
</gene>
<evidence type="ECO:0000256" key="9">
    <source>
        <dbReference type="ARBA" id="ARBA00049940"/>
    </source>
</evidence>
<feature type="transmembrane region" description="Helical" evidence="10">
    <location>
        <begin position="57"/>
        <end position="77"/>
    </location>
</feature>
<evidence type="ECO:0000256" key="8">
    <source>
        <dbReference type="ARBA" id="ARBA00035585"/>
    </source>
</evidence>
<evidence type="ECO:0000256" key="2">
    <source>
        <dbReference type="ARBA" id="ARBA00022475"/>
    </source>
</evidence>
<evidence type="ECO:0000313" key="11">
    <source>
        <dbReference type="EMBL" id="MDV2474964.1"/>
    </source>
</evidence>
<keyword evidence="10" id="KW-0813">Transport</keyword>
<evidence type="ECO:0000256" key="5">
    <source>
        <dbReference type="ARBA" id="ARBA00023136"/>
    </source>
</evidence>
<feature type="transmembrane region" description="Helical" evidence="10">
    <location>
        <begin position="32"/>
        <end position="51"/>
    </location>
</feature>
<evidence type="ECO:0000256" key="4">
    <source>
        <dbReference type="ARBA" id="ARBA00022989"/>
    </source>
</evidence>